<dbReference type="RefSeq" id="WP_198110302.1">
    <property type="nucleotide sequence ID" value="NZ_JAEDAK010000004.1"/>
</dbReference>
<evidence type="ECO:0000313" key="7">
    <source>
        <dbReference type="Proteomes" id="UP000613266"/>
    </source>
</evidence>
<protein>
    <recommendedName>
        <fullName evidence="1">peptidylprolyl isomerase</fullName>
        <ecNumber evidence="1">5.2.1.8</ecNumber>
    </recommendedName>
</protein>
<dbReference type="EC" id="5.2.1.8" evidence="1"/>
<keyword evidence="4" id="KW-0732">Signal</keyword>
<organism evidence="6 7">
    <name type="scientific">Inhella proteolytica</name>
    <dbReference type="NCBI Taxonomy" id="2795029"/>
    <lineage>
        <taxon>Bacteria</taxon>
        <taxon>Pseudomonadati</taxon>
        <taxon>Pseudomonadota</taxon>
        <taxon>Betaproteobacteria</taxon>
        <taxon>Burkholderiales</taxon>
        <taxon>Sphaerotilaceae</taxon>
        <taxon>Inhella</taxon>
    </lineage>
</organism>
<accession>A0A931J5F9</accession>
<dbReference type="AlphaFoldDB" id="A0A931J5F9"/>
<feature type="domain" description="PPIase cyclophilin-type" evidence="5">
    <location>
        <begin position="45"/>
        <end position="221"/>
    </location>
</feature>
<keyword evidence="7" id="KW-1185">Reference proteome</keyword>
<evidence type="ECO:0000256" key="3">
    <source>
        <dbReference type="ARBA" id="ARBA00023235"/>
    </source>
</evidence>
<dbReference type="InterPro" id="IPR002130">
    <property type="entry name" value="Cyclophilin-type_PPIase_dom"/>
</dbReference>
<dbReference type="SUPFAM" id="SSF50891">
    <property type="entry name" value="Cyclophilin-like"/>
    <property type="match status" value="1"/>
</dbReference>
<comment type="caution">
    <text evidence="6">The sequence shown here is derived from an EMBL/GenBank/DDBJ whole genome shotgun (WGS) entry which is preliminary data.</text>
</comment>
<dbReference type="Pfam" id="PF00160">
    <property type="entry name" value="Pro_isomerase"/>
    <property type="match status" value="1"/>
</dbReference>
<dbReference type="EMBL" id="JAEDAK010000004">
    <property type="protein sequence ID" value="MBH9576682.1"/>
    <property type="molecule type" value="Genomic_DNA"/>
</dbReference>
<keyword evidence="2" id="KW-0697">Rotamase</keyword>
<evidence type="ECO:0000256" key="4">
    <source>
        <dbReference type="SAM" id="SignalP"/>
    </source>
</evidence>
<evidence type="ECO:0000259" key="5">
    <source>
        <dbReference type="PROSITE" id="PS50072"/>
    </source>
</evidence>
<dbReference type="PRINTS" id="PR00153">
    <property type="entry name" value="CSAPPISMRASE"/>
</dbReference>
<dbReference type="Gene3D" id="2.40.100.10">
    <property type="entry name" value="Cyclophilin-like"/>
    <property type="match status" value="1"/>
</dbReference>
<feature type="signal peptide" evidence="4">
    <location>
        <begin position="1"/>
        <end position="30"/>
    </location>
</feature>
<sequence length="318" mass="33217">MKQVMAKRMALKVAALVAGVMLAGASAAQTAPTVGTIVRVATDKGPIDIQLYDTDAPATVANFLSYVRKGAYTGGLLHRSVKNFVIQGGGFSFNEDSNPRMASIPTDAPVNNEFNAARSNVRGTIAMAKLDNAPNSATSQWFVNLANNGAGASTNLDSNNGGYTVFGRISTPSMATVDALAALPTVDARACTTTLGPQATALATLPLAQPLVPVTCANIKAVNVVQMRWAKELPAKATSTDTDRVLNYLEAMYPQHIAPASPTTQTAQGYTYRYYAGTNAHVGSKDGVVYYLVPAVSAEIQTLGPLAELLQQAAAAGY</sequence>
<keyword evidence="3 6" id="KW-0413">Isomerase</keyword>
<name>A0A931J5F9_9BURK</name>
<evidence type="ECO:0000256" key="2">
    <source>
        <dbReference type="ARBA" id="ARBA00023110"/>
    </source>
</evidence>
<evidence type="ECO:0000313" key="6">
    <source>
        <dbReference type="EMBL" id="MBH9576682.1"/>
    </source>
</evidence>
<dbReference type="InterPro" id="IPR029000">
    <property type="entry name" value="Cyclophilin-like_dom_sf"/>
</dbReference>
<dbReference type="PANTHER" id="PTHR43246">
    <property type="entry name" value="PEPTIDYL-PROLYL CIS-TRANS ISOMERASE CYP38, CHLOROPLASTIC"/>
    <property type="match status" value="1"/>
</dbReference>
<proteinExistence type="predicted"/>
<dbReference type="InterPro" id="IPR044665">
    <property type="entry name" value="E_coli_cyclophilin_A-like"/>
</dbReference>
<gene>
    <name evidence="6" type="ORF">I7X39_07180</name>
</gene>
<reference evidence="6" key="1">
    <citation type="submission" date="2020-12" db="EMBL/GenBank/DDBJ databases">
        <title>The genome sequence of Inhella sp. 1Y17.</title>
        <authorList>
            <person name="Liu Y."/>
        </authorList>
    </citation>
    <scope>NUCLEOTIDE SEQUENCE</scope>
    <source>
        <strain evidence="6">1Y17</strain>
    </source>
</reference>
<dbReference type="Proteomes" id="UP000613266">
    <property type="component" value="Unassembled WGS sequence"/>
</dbReference>
<evidence type="ECO:0000256" key="1">
    <source>
        <dbReference type="ARBA" id="ARBA00013194"/>
    </source>
</evidence>
<dbReference type="GO" id="GO:0003755">
    <property type="term" value="F:peptidyl-prolyl cis-trans isomerase activity"/>
    <property type="evidence" value="ECO:0007669"/>
    <property type="project" value="UniProtKB-KW"/>
</dbReference>
<dbReference type="PROSITE" id="PS50072">
    <property type="entry name" value="CSA_PPIASE_2"/>
    <property type="match status" value="1"/>
</dbReference>
<feature type="chain" id="PRO_5037427691" description="peptidylprolyl isomerase" evidence="4">
    <location>
        <begin position="31"/>
        <end position="318"/>
    </location>
</feature>